<dbReference type="GO" id="GO:0016209">
    <property type="term" value="F:antioxidant activity"/>
    <property type="evidence" value="ECO:0007669"/>
    <property type="project" value="InterPro"/>
</dbReference>
<evidence type="ECO:0000259" key="2">
    <source>
        <dbReference type="PROSITE" id="PS51352"/>
    </source>
</evidence>
<dbReference type="InterPro" id="IPR050553">
    <property type="entry name" value="Thioredoxin_ResA/DsbE_sf"/>
</dbReference>
<sequence>MTLKQHKVSTTPSVTELVAFSLPDLTGQMQNSQQWQGKIRLINFWATWCPPCRQEIPELNRLQQAQSEKNLVVLGIAIDNESDVAAFIKTSAITYPVLLAPNQGMALSQQMGNLLGVIPFSVLVDEQNIMRHVWTGEVTQHDVEQELQALMLPTNNSTK</sequence>
<name>A0A0F3IFP2_9GAMM</name>
<dbReference type="EMBL" id="LAJX01000214">
    <property type="protein sequence ID" value="KJV05522.1"/>
    <property type="molecule type" value="Genomic_DNA"/>
</dbReference>
<gene>
    <name evidence="3" type="ORF">VZ94_17595</name>
</gene>
<dbReference type="InterPro" id="IPR017937">
    <property type="entry name" value="Thioredoxin_CS"/>
</dbReference>
<dbReference type="CDD" id="cd02966">
    <property type="entry name" value="TlpA_like_family"/>
    <property type="match status" value="1"/>
</dbReference>
<dbReference type="GO" id="GO:0015036">
    <property type="term" value="F:disulfide oxidoreductase activity"/>
    <property type="evidence" value="ECO:0007669"/>
    <property type="project" value="UniProtKB-ARBA"/>
</dbReference>
<evidence type="ECO:0000256" key="1">
    <source>
        <dbReference type="ARBA" id="ARBA00023284"/>
    </source>
</evidence>
<dbReference type="SUPFAM" id="SSF52833">
    <property type="entry name" value="Thioredoxin-like"/>
    <property type="match status" value="1"/>
</dbReference>
<organism evidence="3 4">
    <name type="scientific">Methylocucumis oryzae</name>
    <dbReference type="NCBI Taxonomy" id="1632867"/>
    <lineage>
        <taxon>Bacteria</taxon>
        <taxon>Pseudomonadati</taxon>
        <taxon>Pseudomonadota</taxon>
        <taxon>Gammaproteobacteria</taxon>
        <taxon>Methylococcales</taxon>
        <taxon>Methylococcaceae</taxon>
        <taxon>Methylocucumis</taxon>
    </lineage>
</organism>
<proteinExistence type="predicted"/>
<feature type="domain" description="Thioredoxin" evidence="2">
    <location>
        <begin position="11"/>
        <end position="152"/>
    </location>
</feature>
<dbReference type="InterPro" id="IPR000866">
    <property type="entry name" value="AhpC/TSA"/>
</dbReference>
<protein>
    <recommendedName>
        <fullName evidence="2">Thioredoxin domain-containing protein</fullName>
    </recommendedName>
</protein>
<dbReference type="InterPro" id="IPR036249">
    <property type="entry name" value="Thioredoxin-like_sf"/>
</dbReference>
<reference evidence="3 4" key="2">
    <citation type="journal article" date="2016" name="Microb. Ecol.">
        <title>Genome Characteristics of a Novel Type I Methanotroph (Sn10-6) Isolated from a Flooded Indian Rice Field.</title>
        <authorList>
            <person name="Rahalkar M.C."/>
            <person name="Pandit P.S."/>
            <person name="Dhakephalkar P.K."/>
            <person name="Pore S."/>
            <person name="Arora P."/>
            <person name="Kapse N."/>
        </authorList>
    </citation>
    <scope>NUCLEOTIDE SEQUENCE [LARGE SCALE GENOMIC DNA]</scope>
    <source>
        <strain evidence="3 4">Sn10-6</strain>
    </source>
</reference>
<dbReference type="AlphaFoldDB" id="A0A0F3IFP2"/>
<dbReference type="Proteomes" id="UP000033684">
    <property type="component" value="Unassembled WGS sequence"/>
</dbReference>
<reference evidence="4" key="1">
    <citation type="submission" date="2015-03" db="EMBL/GenBank/DDBJ databases">
        <title>Draft genome sequence of a novel methanotroph (Sn10-6) isolated from flooded ricefield rhizosphere in India.</title>
        <authorList>
            <person name="Pandit P.S."/>
            <person name="Pore S.D."/>
            <person name="Arora P."/>
            <person name="Kapse N.G."/>
            <person name="Dhakephalkar P.K."/>
            <person name="Rahalkar M.C."/>
        </authorList>
    </citation>
    <scope>NUCLEOTIDE SEQUENCE [LARGE SCALE GENOMIC DNA]</scope>
    <source>
        <strain evidence="4">Sn10-6</strain>
    </source>
</reference>
<dbReference type="PANTHER" id="PTHR42852">
    <property type="entry name" value="THIOL:DISULFIDE INTERCHANGE PROTEIN DSBE"/>
    <property type="match status" value="1"/>
</dbReference>
<dbReference type="PANTHER" id="PTHR42852:SF13">
    <property type="entry name" value="PROTEIN DIPZ"/>
    <property type="match status" value="1"/>
</dbReference>
<keyword evidence="1" id="KW-0676">Redox-active center</keyword>
<accession>A0A0F3IFP2</accession>
<dbReference type="Gene3D" id="3.40.30.10">
    <property type="entry name" value="Glutaredoxin"/>
    <property type="match status" value="1"/>
</dbReference>
<comment type="caution">
    <text evidence="3">The sequence shown here is derived from an EMBL/GenBank/DDBJ whole genome shotgun (WGS) entry which is preliminary data.</text>
</comment>
<dbReference type="PROSITE" id="PS00194">
    <property type="entry name" value="THIOREDOXIN_1"/>
    <property type="match status" value="1"/>
</dbReference>
<dbReference type="PROSITE" id="PS51352">
    <property type="entry name" value="THIOREDOXIN_2"/>
    <property type="match status" value="1"/>
</dbReference>
<evidence type="ECO:0000313" key="3">
    <source>
        <dbReference type="EMBL" id="KJV05522.1"/>
    </source>
</evidence>
<dbReference type="InterPro" id="IPR013766">
    <property type="entry name" value="Thioredoxin_domain"/>
</dbReference>
<dbReference type="Pfam" id="PF00578">
    <property type="entry name" value="AhpC-TSA"/>
    <property type="match status" value="1"/>
</dbReference>
<evidence type="ECO:0000313" key="4">
    <source>
        <dbReference type="Proteomes" id="UP000033684"/>
    </source>
</evidence>
<keyword evidence="4" id="KW-1185">Reference proteome</keyword>